<dbReference type="AlphaFoldDB" id="A0A9W6XMU0"/>
<feature type="compositionally biased region" description="Basic and acidic residues" evidence="1">
    <location>
        <begin position="55"/>
        <end position="73"/>
    </location>
</feature>
<evidence type="ECO:0000313" key="2">
    <source>
        <dbReference type="EMBL" id="GMF41638.1"/>
    </source>
</evidence>
<protein>
    <submittedName>
        <fullName evidence="2">Unnamed protein product</fullName>
    </submittedName>
</protein>
<name>A0A9W6XMU0_9STRA</name>
<organism evidence="2 3">
    <name type="scientific">Phytophthora fragariaefolia</name>
    <dbReference type="NCBI Taxonomy" id="1490495"/>
    <lineage>
        <taxon>Eukaryota</taxon>
        <taxon>Sar</taxon>
        <taxon>Stramenopiles</taxon>
        <taxon>Oomycota</taxon>
        <taxon>Peronosporomycetes</taxon>
        <taxon>Peronosporales</taxon>
        <taxon>Peronosporaceae</taxon>
        <taxon>Phytophthora</taxon>
    </lineage>
</organism>
<feature type="compositionally biased region" description="Basic and acidic residues" evidence="1">
    <location>
        <begin position="97"/>
        <end position="119"/>
    </location>
</feature>
<feature type="compositionally biased region" description="Polar residues" evidence="1">
    <location>
        <begin position="76"/>
        <end position="93"/>
    </location>
</feature>
<evidence type="ECO:0000256" key="1">
    <source>
        <dbReference type="SAM" id="MobiDB-lite"/>
    </source>
</evidence>
<dbReference type="EMBL" id="BSXT01001359">
    <property type="protein sequence ID" value="GMF41638.1"/>
    <property type="molecule type" value="Genomic_DNA"/>
</dbReference>
<accession>A0A9W6XMU0</accession>
<feature type="region of interest" description="Disordered" evidence="1">
    <location>
        <begin position="48"/>
        <end position="155"/>
    </location>
</feature>
<comment type="caution">
    <text evidence="2">The sequence shown here is derived from an EMBL/GenBank/DDBJ whole genome shotgun (WGS) entry which is preliminary data.</text>
</comment>
<sequence>MFRDAEPPVVQTPQYQWPTKLLLRPQGQTGTVRMVRLQDKPKPLVIMISEQPEADTSRIKLTLHSDKRSREAGDTQDASSVSGNDCSSTTEAGASSHGRELPEHERQVPRDRVEPEYERNAISSGADVKETSSGTSKEEPESSSTPGPESAPLTPAARVMAVLTRSRARDASSERWRRIRAHQEEDEYLSEIKPFRNGEVDSFSPRRLRKISKVADLFALDARGVLYRLARSTAEYCNNLRLLHASTTK</sequence>
<proteinExistence type="predicted"/>
<reference evidence="2" key="1">
    <citation type="submission" date="2023-04" db="EMBL/GenBank/DDBJ databases">
        <title>Phytophthora fragariaefolia NBRC 109709.</title>
        <authorList>
            <person name="Ichikawa N."/>
            <person name="Sato H."/>
            <person name="Tonouchi N."/>
        </authorList>
    </citation>
    <scope>NUCLEOTIDE SEQUENCE</scope>
    <source>
        <strain evidence="2">NBRC 109709</strain>
    </source>
</reference>
<gene>
    <name evidence="2" type="ORF">Pfra01_001328300</name>
</gene>
<keyword evidence="3" id="KW-1185">Reference proteome</keyword>
<evidence type="ECO:0000313" key="3">
    <source>
        <dbReference type="Proteomes" id="UP001165121"/>
    </source>
</evidence>
<dbReference type="Proteomes" id="UP001165121">
    <property type="component" value="Unassembled WGS sequence"/>
</dbReference>